<keyword evidence="1" id="KW-0863">Zinc-finger</keyword>
<dbReference type="InterPro" id="IPR046934">
    <property type="entry name" value="PIR2-like"/>
</dbReference>
<evidence type="ECO:0000256" key="3">
    <source>
        <dbReference type="SAM" id="MobiDB-lite"/>
    </source>
</evidence>
<dbReference type="Gene3D" id="3.30.40.10">
    <property type="entry name" value="Zinc/RING finger domain, C3HC4 (zinc finger)"/>
    <property type="match status" value="1"/>
</dbReference>
<evidence type="ECO:0000256" key="1">
    <source>
        <dbReference type="PROSITE-ProRule" id="PRU00175"/>
    </source>
</evidence>
<dbReference type="Pfam" id="PF13920">
    <property type="entry name" value="zf-C3HC4_3"/>
    <property type="match status" value="1"/>
</dbReference>
<name>A0A7I8KN26_SPIIN</name>
<protein>
    <recommendedName>
        <fullName evidence="4">RING-type domain-containing protein</fullName>
    </recommendedName>
</protein>
<dbReference type="AlphaFoldDB" id="A0A7I8KN26"/>
<feature type="coiled-coil region" evidence="2">
    <location>
        <begin position="300"/>
        <end position="372"/>
    </location>
</feature>
<feature type="domain" description="RING-type" evidence="4">
    <location>
        <begin position="465"/>
        <end position="505"/>
    </location>
</feature>
<dbReference type="PANTHER" id="PTHR46405">
    <property type="entry name" value="OS05G0141500 PROTEIN"/>
    <property type="match status" value="1"/>
</dbReference>
<proteinExistence type="predicted"/>
<evidence type="ECO:0000259" key="4">
    <source>
        <dbReference type="PROSITE" id="PS50089"/>
    </source>
</evidence>
<dbReference type="PANTHER" id="PTHR46405:SF2">
    <property type="entry name" value="OS05G0141500 PROTEIN"/>
    <property type="match status" value="1"/>
</dbReference>
<keyword evidence="1" id="KW-0862">Zinc</keyword>
<dbReference type="EMBL" id="LR746269">
    <property type="protein sequence ID" value="CAA7398474.1"/>
    <property type="molecule type" value="Genomic_DNA"/>
</dbReference>
<feature type="coiled-coil region" evidence="2">
    <location>
        <begin position="409"/>
        <end position="436"/>
    </location>
</feature>
<dbReference type="InterPro" id="IPR013083">
    <property type="entry name" value="Znf_RING/FYVE/PHD"/>
</dbReference>
<keyword evidence="6" id="KW-1185">Reference proteome</keyword>
<reference evidence="5" key="1">
    <citation type="submission" date="2020-02" db="EMBL/GenBank/DDBJ databases">
        <authorList>
            <person name="Scholz U."/>
            <person name="Mascher M."/>
            <person name="Fiebig A."/>
        </authorList>
    </citation>
    <scope>NUCLEOTIDE SEQUENCE</scope>
</reference>
<dbReference type="InterPro" id="IPR001841">
    <property type="entry name" value="Znf_RING"/>
</dbReference>
<organism evidence="5 6">
    <name type="scientific">Spirodela intermedia</name>
    <name type="common">Intermediate duckweed</name>
    <dbReference type="NCBI Taxonomy" id="51605"/>
    <lineage>
        <taxon>Eukaryota</taxon>
        <taxon>Viridiplantae</taxon>
        <taxon>Streptophyta</taxon>
        <taxon>Embryophyta</taxon>
        <taxon>Tracheophyta</taxon>
        <taxon>Spermatophyta</taxon>
        <taxon>Magnoliopsida</taxon>
        <taxon>Liliopsida</taxon>
        <taxon>Araceae</taxon>
        <taxon>Lemnoideae</taxon>
        <taxon>Spirodela</taxon>
    </lineage>
</organism>
<evidence type="ECO:0000256" key="2">
    <source>
        <dbReference type="SAM" id="Coils"/>
    </source>
</evidence>
<keyword evidence="2" id="KW-0175">Coiled coil</keyword>
<dbReference type="Pfam" id="PF20235">
    <property type="entry name" value="PIR2-like_helical"/>
    <property type="match status" value="1"/>
</dbReference>
<feature type="region of interest" description="Disordered" evidence="3">
    <location>
        <begin position="1"/>
        <end position="34"/>
    </location>
</feature>
<gene>
    <name evidence="5" type="ORF">SI8410_06009139</name>
</gene>
<sequence>MATDDSQPPPSSSPSDRVGGVGKSTPRDDHSPVESPLLVWPVPWSRRRKPTPATFQLAGWDALSEKFLEELLVAHMGCILKTAIRKVASFGYTQEAATQAVLRCRPDYSRKDTGAKIVHFALLRLRADSAASPSTSSSSSGPLFEDLQQMGRCILAEMVCVLRMVQPSFKMADAMWCLLLCDLNLCEAYRAAVHSSFSRPGAKLKTWFPSLTNKLELPKVDPRKKIFNRVMPLVNPLLDKLDEWAEWVQLKVGQAALRLSRDKEELQRLRREATQHEPAEATERRILRIEGALGEIHKRLGQCNEQKWRLKEENAQLRREIKAAAAAGGGGVLVREERVALQRDLGMERRRVAQLRREIFQTEEHRRRLEARWREEERSKAGALHRAAAEGEERERLQASWKLEVGTVRFQVEGERRRFAAEIQRLEEEVSGLKLEESAPPTTTLTKTALETIIEEEEEENQWACAKCLRSEEGSVVFLPCAHPVLCKVCSGAHEAEGKNDCPSCGARIEERVNVRLRDE</sequence>
<accession>A0A7I8KN26</accession>
<evidence type="ECO:0000313" key="5">
    <source>
        <dbReference type="EMBL" id="CAA7398474.1"/>
    </source>
</evidence>
<dbReference type="GO" id="GO:0008270">
    <property type="term" value="F:zinc ion binding"/>
    <property type="evidence" value="ECO:0007669"/>
    <property type="project" value="UniProtKB-KW"/>
</dbReference>
<dbReference type="InterPro" id="IPR046527">
    <property type="entry name" value="PIR2-like_helical"/>
</dbReference>
<dbReference type="OrthoDB" id="1711136at2759"/>
<keyword evidence="1" id="KW-0479">Metal-binding</keyword>
<dbReference type="Proteomes" id="UP000663760">
    <property type="component" value="Chromosome 6"/>
</dbReference>
<dbReference type="PROSITE" id="PS50089">
    <property type="entry name" value="ZF_RING_2"/>
    <property type="match status" value="1"/>
</dbReference>
<evidence type="ECO:0000313" key="6">
    <source>
        <dbReference type="Proteomes" id="UP000663760"/>
    </source>
</evidence>